<gene>
    <name evidence="2" type="ORF">ACFSUB_02115</name>
</gene>
<evidence type="ECO:0000313" key="2">
    <source>
        <dbReference type="EMBL" id="MFD2704249.1"/>
    </source>
</evidence>
<protein>
    <submittedName>
        <fullName evidence="2">Uncharacterized protein</fullName>
    </submittedName>
</protein>
<dbReference type="RefSeq" id="WP_380711538.1">
    <property type="nucleotide sequence ID" value="NZ_JBHUML010000002.1"/>
</dbReference>
<name>A0ABW5SYJ7_9BACI</name>
<dbReference type="EMBL" id="JBHUML010000002">
    <property type="protein sequence ID" value="MFD2704249.1"/>
    <property type="molecule type" value="Genomic_DNA"/>
</dbReference>
<reference evidence="3" key="1">
    <citation type="journal article" date="2019" name="Int. J. Syst. Evol. Microbiol.">
        <title>The Global Catalogue of Microorganisms (GCM) 10K type strain sequencing project: providing services to taxonomists for standard genome sequencing and annotation.</title>
        <authorList>
            <consortium name="The Broad Institute Genomics Platform"/>
            <consortium name="The Broad Institute Genome Sequencing Center for Infectious Disease"/>
            <person name="Wu L."/>
            <person name="Ma J."/>
        </authorList>
    </citation>
    <scope>NUCLEOTIDE SEQUENCE [LARGE SCALE GENOMIC DNA]</scope>
    <source>
        <strain evidence="3">KCTC 33792</strain>
    </source>
</reference>
<comment type="caution">
    <text evidence="2">The sequence shown here is derived from an EMBL/GenBank/DDBJ whole genome shotgun (WGS) entry which is preliminary data.</text>
</comment>
<feature type="transmembrane region" description="Helical" evidence="1">
    <location>
        <begin position="95"/>
        <end position="114"/>
    </location>
</feature>
<organism evidence="2 3">
    <name type="scientific">Salibacterium lacus</name>
    <dbReference type="NCBI Taxonomy" id="1898109"/>
    <lineage>
        <taxon>Bacteria</taxon>
        <taxon>Bacillati</taxon>
        <taxon>Bacillota</taxon>
        <taxon>Bacilli</taxon>
        <taxon>Bacillales</taxon>
        <taxon>Bacillaceae</taxon>
    </lineage>
</organism>
<proteinExistence type="predicted"/>
<sequence>MDEMQKQKEMEEMKEFLNMLTEVKVSLAELNGKVDQITNMKETVEETAKVAQEVQYKAAGNEKDISDLKTKVDEKASRHEVQRVIKERENWLRNLPAWVASIIAFAALFLQFLIP</sequence>
<evidence type="ECO:0000256" key="1">
    <source>
        <dbReference type="SAM" id="Phobius"/>
    </source>
</evidence>
<dbReference type="Proteomes" id="UP001597520">
    <property type="component" value="Unassembled WGS sequence"/>
</dbReference>
<keyword evidence="1" id="KW-1133">Transmembrane helix</keyword>
<accession>A0ABW5SYJ7</accession>
<keyword evidence="3" id="KW-1185">Reference proteome</keyword>
<evidence type="ECO:0000313" key="3">
    <source>
        <dbReference type="Proteomes" id="UP001597520"/>
    </source>
</evidence>
<keyword evidence="1" id="KW-0472">Membrane</keyword>
<keyword evidence="1" id="KW-0812">Transmembrane</keyword>